<reference evidence="4" key="1">
    <citation type="journal article" date="2011" name="Science">
        <title>The plant cell wall-decomposing machinery underlies the functional diversity of forest fungi.</title>
        <authorList>
            <person name="Eastwood D.C."/>
            <person name="Floudas D."/>
            <person name="Binder M."/>
            <person name="Majcherczyk A."/>
            <person name="Schneider P."/>
            <person name="Aerts A."/>
            <person name="Asiegbu F.O."/>
            <person name="Baker S.E."/>
            <person name="Barry K."/>
            <person name="Bendiksby M."/>
            <person name="Blumentritt M."/>
            <person name="Coutinho P.M."/>
            <person name="Cullen D."/>
            <person name="de Vries R.P."/>
            <person name="Gathman A."/>
            <person name="Goodell B."/>
            <person name="Henrissat B."/>
            <person name="Ihrmark K."/>
            <person name="Kauserud H."/>
            <person name="Kohler A."/>
            <person name="LaButti K."/>
            <person name="Lapidus A."/>
            <person name="Lavin J.L."/>
            <person name="Lee Y.-H."/>
            <person name="Lindquist E."/>
            <person name="Lilly W."/>
            <person name="Lucas S."/>
            <person name="Morin E."/>
            <person name="Murat C."/>
            <person name="Oguiza J.A."/>
            <person name="Park J."/>
            <person name="Pisabarro A.G."/>
            <person name="Riley R."/>
            <person name="Rosling A."/>
            <person name="Salamov A."/>
            <person name="Schmidt O."/>
            <person name="Schmutz J."/>
            <person name="Skrede I."/>
            <person name="Stenlid J."/>
            <person name="Wiebenga A."/>
            <person name="Xie X."/>
            <person name="Kuees U."/>
            <person name="Hibbett D.S."/>
            <person name="Hoffmeister D."/>
            <person name="Hoegberg N."/>
            <person name="Martin F."/>
            <person name="Grigoriev I.V."/>
            <person name="Watkinson S.C."/>
        </authorList>
    </citation>
    <scope>NUCLEOTIDE SEQUENCE [LARGE SCALE GENOMIC DNA]</scope>
    <source>
        <strain evidence="4">strain S7.3</strain>
    </source>
</reference>
<protein>
    <recommendedName>
        <fullName evidence="2">Nephrocystin 3-like N-terminal domain-containing protein</fullName>
    </recommendedName>
</protein>
<dbReference type="OrthoDB" id="4760524at2759"/>
<keyword evidence="1" id="KW-0677">Repeat</keyword>
<dbReference type="InParanoid" id="F8Q3Z6"/>
<proteinExistence type="predicted"/>
<feature type="non-terminal residue" evidence="3">
    <location>
        <position position="149"/>
    </location>
</feature>
<dbReference type="Pfam" id="PF24883">
    <property type="entry name" value="NPHP3_N"/>
    <property type="match status" value="1"/>
</dbReference>
<organism evidence="4">
    <name type="scientific">Serpula lacrymans var. lacrymans (strain S7.3)</name>
    <name type="common">Dry rot fungus</name>
    <dbReference type="NCBI Taxonomy" id="936435"/>
    <lineage>
        <taxon>Eukaryota</taxon>
        <taxon>Fungi</taxon>
        <taxon>Dikarya</taxon>
        <taxon>Basidiomycota</taxon>
        <taxon>Agaricomycotina</taxon>
        <taxon>Agaricomycetes</taxon>
        <taxon>Agaricomycetidae</taxon>
        <taxon>Boletales</taxon>
        <taxon>Coniophorineae</taxon>
        <taxon>Serpulaceae</taxon>
        <taxon>Serpula</taxon>
    </lineage>
</organism>
<dbReference type="OMA" id="AKWHEDY"/>
<gene>
    <name evidence="3" type="ORF">SERLA73DRAFT_58393</name>
</gene>
<dbReference type="STRING" id="936435.F8Q3Z6"/>
<evidence type="ECO:0000259" key="2">
    <source>
        <dbReference type="Pfam" id="PF24883"/>
    </source>
</evidence>
<dbReference type="InterPro" id="IPR056884">
    <property type="entry name" value="NPHP3-like_N"/>
</dbReference>
<name>F8Q3Z6_SERL3</name>
<evidence type="ECO:0000256" key="1">
    <source>
        <dbReference type="ARBA" id="ARBA00022737"/>
    </source>
</evidence>
<keyword evidence="4" id="KW-1185">Reference proteome</keyword>
<dbReference type="Gene3D" id="3.40.50.300">
    <property type="entry name" value="P-loop containing nucleotide triphosphate hydrolases"/>
    <property type="match status" value="1"/>
</dbReference>
<dbReference type="InterPro" id="IPR027417">
    <property type="entry name" value="P-loop_NTPase"/>
</dbReference>
<dbReference type="HOGENOM" id="CLU_000288_6_8_1"/>
<feature type="domain" description="Nephrocystin 3-like N-terminal" evidence="2">
    <location>
        <begin position="31"/>
        <end position="149"/>
    </location>
</feature>
<dbReference type="AlphaFoldDB" id="F8Q3Z6"/>
<dbReference type="EMBL" id="GL945483">
    <property type="protein sequence ID" value="EGN96852.1"/>
    <property type="molecule type" value="Genomic_DNA"/>
</dbReference>
<evidence type="ECO:0000313" key="3">
    <source>
        <dbReference type="EMBL" id="EGN96852.1"/>
    </source>
</evidence>
<sequence>MQGLLGDIPAGAACDEDQACLANTRVSLLDEIMEWVDDSEKPQYFWLHGPAGFGKSTVANTVVGRCKDLGRLGASFSFKRDIPGRNVPDFVVGTLAYHLAFFSSHFRQRLCSAIDTSGSIKQQPLRAQLKKYIIAPMEELSFSGPIVIV</sequence>
<dbReference type="SUPFAM" id="SSF52540">
    <property type="entry name" value="P-loop containing nucleoside triphosphate hydrolases"/>
    <property type="match status" value="1"/>
</dbReference>
<evidence type="ECO:0000313" key="4">
    <source>
        <dbReference type="Proteomes" id="UP000008063"/>
    </source>
</evidence>
<dbReference type="Proteomes" id="UP000008063">
    <property type="component" value="Unassembled WGS sequence"/>
</dbReference>
<accession>F8Q3Z6</accession>